<dbReference type="Gene3D" id="1.10.3260.10">
    <property type="entry name" value="DNA ligase, ATP-dependent, N-terminal domain"/>
    <property type="match status" value="1"/>
</dbReference>
<dbReference type="EMBL" id="SWFS01000425">
    <property type="protein sequence ID" value="KAA8904713.1"/>
    <property type="molecule type" value="Genomic_DNA"/>
</dbReference>
<dbReference type="InterPro" id="IPR012340">
    <property type="entry name" value="NA-bd_OB-fold"/>
</dbReference>
<evidence type="ECO:0000256" key="1">
    <source>
        <dbReference type="ARBA" id="ARBA00001946"/>
    </source>
</evidence>
<dbReference type="InterPro" id="IPR036599">
    <property type="entry name" value="DNA_ligase_N_sf"/>
</dbReference>
<evidence type="ECO:0000256" key="12">
    <source>
        <dbReference type="ARBA" id="ARBA00023204"/>
    </source>
</evidence>
<dbReference type="OrthoDB" id="151490at2759"/>
<keyword evidence="21" id="KW-1185">Reference proteome</keyword>
<evidence type="ECO:0000256" key="14">
    <source>
        <dbReference type="ARBA" id="ARBA00034003"/>
    </source>
</evidence>
<dbReference type="Gene3D" id="3.40.50.10190">
    <property type="entry name" value="BRCT domain"/>
    <property type="match status" value="2"/>
</dbReference>
<dbReference type="PANTHER" id="PTHR45997">
    <property type="entry name" value="DNA LIGASE 4"/>
    <property type="match status" value="1"/>
</dbReference>
<evidence type="ECO:0000256" key="6">
    <source>
        <dbReference type="ARBA" id="ARBA00022737"/>
    </source>
</evidence>
<comment type="similarity">
    <text evidence="3 16">Belongs to the ATP-dependent DNA ligase family.</text>
</comment>
<comment type="cofactor">
    <cofactor evidence="1">
        <name>Mg(2+)</name>
        <dbReference type="ChEBI" id="CHEBI:18420"/>
    </cofactor>
</comment>
<keyword evidence="11 15" id="KW-0233">DNA recombination</keyword>
<evidence type="ECO:0000256" key="8">
    <source>
        <dbReference type="ARBA" id="ARBA00022763"/>
    </source>
</evidence>
<dbReference type="PANTHER" id="PTHR45997:SF1">
    <property type="entry name" value="DNA LIGASE 4"/>
    <property type="match status" value="1"/>
</dbReference>
<dbReference type="EC" id="6.5.1.1" evidence="15"/>
<dbReference type="NCBIfam" id="TIGR00574">
    <property type="entry name" value="dnl1"/>
    <property type="match status" value="1"/>
</dbReference>
<proteinExistence type="inferred from homology"/>
<dbReference type="InterPro" id="IPR029710">
    <property type="entry name" value="LIG4"/>
</dbReference>
<evidence type="ECO:0000256" key="4">
    <source>
        <dbReference type="ARBA" id="ARBA00022598"/>
    </source>
</evidence>
<keyword evidence="8 15" id="KW-0227">DNA damage</keyword>
<feature type="domain" description="BRCT" evidence="19">
    <location>
        <begin position="572"/>
        <end position="668"/>
    </location>
</feature>
<keyword evidence="6" id="KW-0677">Repeat</keyword>
<keyword evidence="7 15" id="KW-0547">Nucleotide-binding</keyword>
<evidence type="ECO:0000256" key="16">
    <source>
        <dbReference type="RuleBase" id="RU004196"/>
    </source>
</evidence>
<evidence type="ECO:0000259" key="18">
    <source>
        <dbReference type="PROSITE" id="PS50160"/>
    </source>
</evidence>
<evidence type="ECO:0000313" key="21">
    <source>
        <dbReference type="Proteomes" id="UP000761534"/>
    </source>
</evidence>
<evidence type="ECO:0000256" key="11">
    <source>
        <dbReference type="ARBA" id="ARBA00023172"/>
    </source>
</evidence>
<keyword evidence="17" id="KW-0175">Coiled coil</keyword>
<dbReference type="AlphaFoldDB" id="A0A642UZ93"/>
<evidence type="ECO:0000313" key="20">
    <source>
        <dbReference type="EMBL" id="KAA8904713.1"/>
    </source>
</evidence>
<dbReference type="VEuPathDB" id="FungiDB:TRICI_005410"/>
<dbReference type="Pfam" id="PF16589">
    <property type="entry name" value="BRCT_2"/>
    <property type="match status" value="1"/>
</dbReference>
<gene>
    <name evidence="20" type="ORF">TRICI_005410</name>
</gene>
<evidence type="ECO:0000256" key="3">
    <source>
        <dbReference type="ARBA" id="ARBA00007572"/>
    </source>
</evidence>
<dbReference type="PROSITE" id="PS50160">
    <property type="entry name" value="DNA_LIGASE_A3"/>
    <property type="match status" value="1"/>
</dbReference>
<comment type="catalytic activity">
    <reaction evidence="14 15">
        <text>ATP + (deoxyribonucleotide)n-3'-hydroxyl + 5'-phospho-(deoxyribonucleotide)m = (deoxyribonucleotide)n+m + AMP + diphosphate.</text>
        <dbReference type="EC" id="6.5.1.1"/>
    </reaction>
</comment>
<evidence type="ECO:0000259" key="19">
    <source>
        <dbReference type="PROSITE" id="PS50172"/>
    </source>
</evidence>
<keyword evidence="9 15" id="KW-0067">ATP-binding</keyword>
<evidence type="ECO:0000256" key="15">
    <source>
        <dbReference type="RuleBase" id="RU000617"/>
    </source>
</evidence>
<dbReference type="GO" id="GO:0006303">
    <property type="term" value="P:double-strand break repair via nonhomologous end joining"/>
    <property type="evidence" value="ECO:0007669"/>
    <property type="project" value="TreeGrafter"/>
</dbReference>
<keyword evidence="12 15" id="KW-0234">DNA repair</keyword>
<dbReference type="Pfam" id="PF01068">
    <property type="entry name" value="DNA_ligase_A_M"/>
    <property type="match status" value="1"/>
</dbReference>
<dbReference type="InterPro" id="IPR012308">
    <property type="entry name" value="DNA_ligase_ATP-dep_N"/>
</dbReference>
<dbReference type="CDD" id="cd07903">
    <property type="entry name" value="Adenylation_DNA_ligase_IV"/>
    <property type="match status" value="1"/>
</dbReference>
<dbReference type="InterPro" id="IPR016059">
    <property type="entry name" value="DNA_ligase_ATP-dep_CS"/>
</dbReference>
<dbReference type="GO" id="GO:0071897">
    <property type="term" value="P:DNA biosynthetic process"/>
    <property type="evidence" value="ECO:0007669"/>
    <property type="project" value="InterPro"/>
</dbReference>
<dbReference type="Proteomes" id="UP000761534">
    <property type="component" value="Unassembled WGS sequence"/>
</dbReference>
<dbReference type="GO" id="GO:0032807">
    <property type="term" value="C:DNA ligase IV complex"/>
    <property type="evidence" value="ECO:0007669"/>
    <property type="project" value="TreeGrafter"/>
</dbReference>
<keyword evidence="10" id="KW-0460">Magnesium</keyword>
<dbReference type="PROSITE" id="PS00697">
    <property type="entry name" value="DNA_LIGASE_A1"/>
    <property type="match status" value="1"/>
</dbReference>
<dbReference type="PROSITE" id="PS50172">
    <property type="entry name" value="BRCT"/>
    <property type="match status" value="2"/>
</dbReference>
<dbReference type="GO" id="GO:0003677">
    <property type="term" value="F:DNA binding"/>
    <property type="evidence" value="ECO:0007669"/>
    <property type="project" value="InterPro"/>
</dbReference>
<evidence type="ECO:0000256" key="9">
    <source>
        <dbReference type="ARBA" id="ARBA00022840"/>
    </source>
</evidence>
<evidence type="ECO:0000256" key="17">
    <source>
        <dbReference type="SAM" id="Coils"/>
    </source>
</evidence>
<dbReference type="SUPFAM" id="SSF56091">
    <property type="entry name" value="DNA ligase/mRNA capping enzyme, catalytic domain"/>
    <property type="match status" value="1"/>
</dbReference>
<evidence type="ECO:0000256" key="10">
    <source>
        <dbReference type="ARBA" id="ARBA00022842"/>
    </source>
</evidence>
<dbReference type="InterPro" id="IPR012309">
    <property type="entry name" value="DNA_ligase_ATP-dep_C"/>
</dbReference>
<feature type="domain" description="BRCT" evidence="19">
    <location>
        <begin position="733"/>
        <end position="845"/>
    </location>
</feature>
<feature type="coiled-coil region" evidence="17">
    <location>
        <begin position="535"/>
        <end position="562"/>
    </location>
</feature>
<accession>A0A642UZ93</accession>
<dbReference type="InterPro" id="IPR012310">
    <property type="entry name" value="DNA_ligase_ATP-dep_cent"/>
</dbReference>
<dbReference type="GO" id="GO:0046872">
    <property type="term" value="F:metal ion binding"/>
    <property type="evidence" value="ECO:0007669"/>
    <property type="project" value="UniProtKB-KW"/>
</dbReference>
<name>A0A642UZ93_9ASCO</name>
<keyword evidence="5" id="KW-0479">Metal-binding</keyword>
<dbReference type="GO" id="GO:0006297">
    <property type="term" value="P:nucleotide-excision repair, DNA gap filling"/>
    <property type="evidence" value="ECO:0007669"/>
    <property type="project" value="TreeGrafter"/>
</dbReference>
<dbReference type="Pfam" id="PF04679">
    <property type="entry name" value="DNA_ligase_A_C"/>
    <property type="match status" value="1"/>
</dbReference>
<reference evidence="20" key="1">
    <citation type="journal article" date="2019" name="G3 (Bethesda)">
        <title>Genome Assemblies of Two Rare Opportunistic Yeast Pathogens: Diutina rugosa (syn. Candida rugosa) and Trichomonascus ciferrii (syn. Candida ciferrii).</title>
        <authorList>
            <person name="Mixao V."/>
            <person name="Saus E."/>
            <person name="Hansen A.P."/>
            <person name="Lass-Florl C."/>
            <person name="Gabaldon T."/>
        </authorList>
    </citation>
    <scope>NUCLEOTIDE SEQUENCE</scope>
    <source>
        <strain evidence="20">CBS 4856</strain>
    </source>
</reference>
<dbReference type="GO" id="GO:0003910">
    <property type="term" value="F:DNA ligase (ATP) activity"/>
    <property type="evidence" value="ECO:0007669"/>
    <property type="project" value="UniProtKB-EC"/>
</dbReference>
<evidence type="ECO:0000256" key="13">
    <source>
        <dbReference type="ARBA" id="ARBA00023242"/>
    </source>
</evidence>
<protein>
    <recommendedName>
        <fullName evidence="15">DNA ligase</fullName>
        <ecNumber evidence="15">6.5.1.1</ecNumber>
    </recommendedName>
</protein>
<keyword evidence="13" id="KW-0539">Nucleus</keyword>
<dbReference type="Gene3D" id="3.30.470.30">
    <property type="entry name" value="DNA ligase/mRNA capping enzyme"/>
    <property type="match status" value="1"/>
</dbReference>
<feature type="domain" description="ATP-dependent DNA ligase family profile" evidence="18">
    <location>
        <begin position="272"/>
        <end position="406"/>
    </location>
</feature>
<keyword evidence="4 15" id="KW-0436">Ligase</keyword>
<comment type="subcellular location">
    <subcellularLocation>
        <location evidence="2">Nucleus</location>
    </subcellularLocation>
</comment>
<evidence type="ECO:0000256" key="5">
    <source>
        <dbReference type="ARBA" id="ARBA00022723"/>
    </source>
</evidence>
<dbReference type="InterPro" id="IPR000977">
    <property type="entry name" value="DNA_ligase_ATP-dep"/>
</dbReference>
<sequence>MKEKVLGRLVVKVLNISNDSEDAKALLNWKHARGKSAGDFSAVCLDVIQKRKVHSEYGVVTIDQVNEWLDELTASSKTEDQVKVIQKFYDSMSSKELKWIIRIIVRSMRIGVTERTLLACWHPDAPARFNVTSNLKRVCWELHDVSYRLSEVEVSVLSCFQPQLATFFKKYDKVVKSMPDDGFYIEEKMDGERIQIHIADYGKQTKYFSRRGNDYTESYGTSYDDDSGSLSQFLKGAMNENVENCILDGEMVAWDEVGGLILPFGSLKTAMKKNLEVRPLYRVFDVLYLNNEVLTGYSLQQRKKALHRIINPFPHHVEILEYTIGTKEQDISENLRQVVEQSSEGLVIKNPKSKYSVNERNSDWIKVKPEYVEEFEESVDVCIIGGYYGGGRRGNIVASYLCGLRAGDDPENPMKFLSFCKVGGGMSADDYATIRHAIGTKFKKFDPKNPPTDYLVLAGSSGLKERPDLWIKPGESIVLEVKASQVIPSEQFKAGLTLRFPRFKQIRTDKSWDTALSVNQFKKITEDIDAKIEYQKESKKAAKRANNTAERLTSKRRRLLGDSAEDLSKVTVKTQIFEGRKFFIMTDSYSVRRMDKKDIQKLVKECGGTITQTYKHNSDEEAPYLIGDKYVGNVATIERTGAYDIVRPSWIFECINNGHMIELEPRFMLYSTPMTENRIKQNVDQFGDSYRRAIGIDELSHLLQSIDLSSQSISDRDVNRMKFELCEANPEPISSLLLAGRVIYLDKPSLSAYNDLGIPRDSDCSIEQDFDLLEYILNFANGRVSRSIRNDDVSLIVVNQRDTTRLSRIRSFVASKHKAIRVVSTSYITSCWKEQTALPEEKFPVSGK</sequence>
<dbReference type="GO" id="GO:0005524">
    <property type="term" value="F:ATP binding"/>
    <property type="evidence" value="ECO:0007669"/>
    <property type="project" value="UniProtKB-KW"/>
</dbReference>
<dbReference type="Gene3D" id="2.40.50.140">
    <property type="entry name" value="Nucleic acid-binding proteins"/>
    <property type="match status" value="1"/>
</dbReference>
<dbReference type="SUPFAM" id="SSF50249">
    <property type="entry name" value="Nucleic acid-binding proteins"/>
    <property type="match status" value="1"/>
</dbReference>
<evidence type="ECO:0000256" key="2">
    <source>
        <dbReference type="ARBA" id="ARBA00004123"/>
    </source>
</evidence>
<evidence type="ECO:0000256" key="7">
    <source>
        <dbReference type="ARBA" id="ARBA00022741"/>
    </source>
</evidence>
<dbReference type="GO" id="GO:0006310">
    <property type="term" value="P:DNA recombination"/>
    <property type="evidence" value="ECO:0007669"/>
    <property type="project" value="UniProtKB-KW"/>
</dbReference>
<dbReference type="SUPFAM" id="SSF52113">
    <property type="entry name" value="BRCT domain"/>
    <property type="match status" value="2"/>
</dbReference>
<dbReference type="Pfam" id="PF04675">
    <property type="entry name" value="DNA_ligase_A_N"/>
    <property type="match status" value="1"/>
</dbReference>
<dbReference type="InterPro" id="IPR036420">
    <property type="entry name" value="BRCT_dom_sf"/>
</dbReference>
<dbReference type="InterPro" id="IPR001357">
    <property type="entry name" value="BRCT_dom"/>
</dbReference>
<dbReference type="InterPro" id="IPR044125">
    <property type="entry name" value="Adenylation_DNA_ligase_IV"/>
</dbReference>
<dbReference type="CDD" id="cd07968">
    <property type="entry name" value="OBF_DNA_ligase_IV"/>
    <property type="match status" value="1"/>
</dbReference>
<comment type="caution">
    <text evidence="20">The sequence shown here is derived from an EMBL/GenBank/DDBJ whole genome shotgun (WGS) entry which is preliminary data.</text>
</comment>
<organism evidence="20 21">
    <name type="scientific">Trichomonascus ciferrii</name>
    <dbReference type="NCBI Taxonomy" id="44093"/>
    <lineage>
        <taxon>Eukaryota</taxon>
        <taxon>Fungi</taxon>
        <taxon>Dikarya</taxon>
        <taxon>Ascomycota</taxon>
        <taxon>Saccharomycotina</taxon>
        <taxon>Dipodascomycetes</taxon>
        <taxon>Dipodascales</taxon>
        <taxon>Trichomonascaceae</taxon>
        <taxon>Trichomonascus</taxon>
        <taxon>Trichomonascus ciferrii complex</taxon>
    </lineage>
</organism>